<dbReference type="Proteomes" id="UP000051952">
    <property type="component" value="Unassembled WGS sequence"/>
</dbReference>
<dbReference type="Gene3D" id="3.30.200.20">
    <property type="entry name" value="Phosphorylase Kinase, domain 1"/>
    <property type="match status" value="1"/>
</dbReference>
<keyword evidence="7" id="KW-1133">Transmembrane helix</keyword>
<dbReference type="Pfam" id="PF00498">
    <property type="entry name" value="FHA"/>
    <property type="match status" value="1"/>
</dbReference>
<feature type="compositionally biased region" description="Low complexity" evidence="6">
    <location>
        <begin position="775"/>
        <end position="792"/>
    </location>
</feature>
<proteinExistence type="predicted"/>
<dbReference type="GO" id="GO:0005524">
    <property type="term" value="F:ATP binding"/>
    <property type="evidence" value="ECO:0007669"/>
    <property type="project" value="UniProtKB-UniRule"/>
</dbReference>
<keyword evidence="1" id="KW-0808">Transferase</keyword>
<name>A0A0S4J8L7_BODSA</name>
<feature type="region of interest" description="Disordered" evidence="6">
    <location>
        <begin position="1384"/>
        <end position="1423"/>
    </location>
</feature>
<dbReference type="PANTHER" id="PTHR48016">
    <property type="entry name" value="MAP KINASE KINASE KINASE SSK2-RELATED-RELATED"/>
    <property type="match status" value="1"/>
</dbReference>
<dbReference type="VEuPathDB" id="TriTrypDB:BSAL_07115"/>
<keyword evidence="4 5" id="KW-0067">ATP-binding</keyword>
<dbReference type="InterPro" id="IPR000014">
    <property type="entry name" value="PAS"/>
</dbReference>
<feature type="compositionally biased region" description="Polar residues" evidence="6">
    <location>
        <begin position="994"/>
        <end position="1003"/>
    </location>
</feature>
<evidence type="ECO:0000256" key="5">
    <source>
        <dbReference type="PROSITE-ProRule" id="PRU10141"/>
    </source>
</evidence>
<keyword evidence="7" id="KW-0472">Membrane</keyword>
<dbReference type="InterPro" id="IPR000253">
    <property type="entry name" value="FHA_dom"/>
</dbReference>
<feature type="compositionally biased region" description="Polar residues" evidence="6">
    <location>
        <begin position="1011"/>
        <end position="1022"/>
    </location>
</feature>
<dbReference type="Gene3D" id="2.60.200.20">
    <property type="match status" value="1"/>
</dbReference>
<dbReference type="PROSITE" id="PS00107">
    <property type="entry name" value="PROTEIN_KINASE_ATP"/>
    <property type="match status" value="1"/>
</dbReference>
<dbReference type="Gene3D" id="1.10.510.10">
    <property type="entry name" value="Transferase(Phosphotransferase) domain 1"/>
    <property type="match status" value="1"/>
</dbReference>
<evidence type="ECO:0000259" key="8">
    <source>
        <dbReference type="PROSITE" id="PS50006"/>
    </source>
</evidence>
<gene>
    <name evidence="10" type="ORF">BSAL_07115</name>
</gene>
<feature type="transmembrane region" description="Helical" evidence="7">
    <location>
        <begin position="278"/>
        <end position="297"/>
    </location>
</feature>
<feature type="compositionally biased region" description="Polar residues" evidence="6">
    <location>
        <begin position="1396"/>
        <end position="1419"/>
    </location>
</feature>
<dbReference type="OrthoDB" id="273861at2759"/>
<organism evidence="10 11">
    <name type="scientific">Bodo saltans</name>
    <name type="common">Flagellated protozoan</name>
    <dbReference type="NCBI Taxonomy" id="75058"/>
    <lineage>
        <taxon>Eukaryota</taxon>
        <taxon>Discoba</taxon>
        <taxon>Euglenozoa</taxon>
        <taxon>Kinetoplastea</taxon>
        <taxon>Metakinetoplastina</taxon>
        <taxon>Eubodonida</taxon>
        <taxon>Bodonidae</taxon>
        <taxon>Bodo</taxon>
    </lineage>
</organism>
<feature type="region of interest" description="Disordered" evidence="6">
    <location>
        <begin position="817"/>
        <end position="838"/>
    </location>
</feature>
<evidence type="ECO:0000256" key="6">
    <source>
        <dbReference type="SAM" id="MobiDB-lite"/>
    </source>
</evidence>
<keyword evidence="2 5" id="KW-0547">Nucleotide-binding</keyword>
<dbReference type="PROSITE" id="PS00108">
    <property type="entry name" value="PROTEIN_KINASE_ST"/>
    <property type="match status" value="1"/>
</dbReference>
<reference evidence="11" key="1">
    <citation type="submission" date="2015-09" db="EMBL/GenBank/DDBJ databases">
        <authorList>
            <consortium name="Pathogen Informatics"/>
        </authorList>
    </citation>
    <scope>NUCLEOTIDE SEQUENCE [LARGE SCALE GENOMIC DNA]</scope>
    <source>
        <strain evidence="11">Lake Konstanz</strain>
    </source>
</reference>
<dbReference type="SMART" id="SM00091">
    <property type="entry name" value="PAS"/>
    <property type="match status" value="2"/>
</dbReference>
<dbReference type="PROSITE" id="PS50006">
    <property type="entry name" value="FHA_DOMAIN"/>
    <property type="match status" value="1"/>
</dbReference>
<dbReference type="InterPro" id="IPR008271">
    <property type="entry name" value="Ser/Thr_kinase_AS"/>
</dbReference>
<dbReference type="CDD" id="cd06606">
    <property type="entry name" value="STKc_MAPKKK"/>
    <property type="match status" value="1"/>
</dbReference>
<accession>A0A0S4J8L7</accession>
<dbReference type="InterPro" id="IPR050538">
    <property type="entry name" value="MAP_kinase_kinase_kinase"/>
</dbReference>
<feature type="region of interest" description="Disordered" evidence="6">
    <location>
        <begin position="989"/>
        <end position="1038"/>
    </location>
</feature>
<feature type="region of interest" description="Disordered" evidence="6">
    <location>
        <begin position="773"/>
        <end position="792"/>
    </location>
</feature>
<keyword evidence="11" id="KW-1185">Reference proteome</keyword>
<dbReference type="PROSITE" id="PS50011">
    <property type="entry name" value="PROTEIN_KINASE_DOM"/>
    <property type="match status" value="1"/>
</dbReference>
<dbReference type="PANTHER" id="PTHR48016:SF56">
    <property type="entry name" value="MAPKK KINASE"/>
    <property type="match status" value="1"/>
</dbReference>
<dbReference type="SMART" id="SM00220">
    <property type="entry name" value="S_TKc"/>
    <property type="match status" value="1"/>
</dbReference>
<keyword evidence="3 10" id="KW-0418">Kinase</keyword>
<evidence type="ECO:0000256" key="4">
    <source>
        <dbReference type="ARBA" id="ARBA00022840"/>
    </source>
</evidence>
<dbReference type="GO" id="GO:0004672">
    <property type="term" value="F:protein kinase activity"/>
    <property type="evidence" value="ECO:0007669"/>
    <property type="project" value="InterPro"/>
</dbReference>
<feature type="transmembrane region" description="Helical" evidence="7">
    <location>
        <begin position="199"/>
        <end position="217"/>
    </location>
</feature>
<evidence type="ECO:0000256" key="1">
    <source>
        <dbReference type="ARBA" id="ARBA00022679"/>
    </source>
</evidence>
<feature type="domain" description="Protein kinase" evidence="9">
    <location>
        <begin position="1067"/>
        <end position="1372"/>
    </location>
</feature>
<evidence type="ECO:0000313" key="10">
    <source>
        <dbReference type="EMBL" id="CUG86868.1"/>
    </source>
</evidence>
<dbReference type="SUPFAM" id="SSF56112">
    <property type="entry name" value="Protein kinase-like (PK-like)"/>
    <property type="match status" value="1"/>
</dbReference>
<feature type="domain" description="FHA" evidence="8">
    <location>
        <begin position="897"/>
        <end position="949"/>
    </location>
</feature>
<feature type="transmembrane region" description="Helical" evidence="7">
    <location>
        <begin position="126"/>
        <end position="145"/>
    </location>
</feature>
<protein>
    <submittedName>
        <fullName evidence="10">Protein kinase, putative</fullName>
    </submittedName>
</protein>
<feature type="binding site" evidence="5">
    <location>
        <position position="1096"/>
    </location>
    <ligand>
        <name>ATP</name>
        <dbReference type="ChEBI" id="CHEBI:30616"/>
    </ligand>
</feature>
<evidence type="ECO:0000313" key="11">
    <source>
        <dbReference type="Proteomes" id="UP000051952"/>
    </source>
</evidence>
<dbReference type="FunFam" id="3.30.200.20:FF:000956">
    <property type="entry name" value="Protein kinase, putative"/>
    <property type="match status" value="1"/>
</dbReference>
<evidence type="ECO:0000259" key="9">
    <source>
        <dbReference type="PROSITE" id="PS50011"/>
    </source>
</evidence>
<dbReference type="InterPro" id="IPR011009">
    <property type="entry name" value="Kinase-like_dom_sf"/>
</dbReference>
<evidence type="ECO:0000256" key="7">
    <source>
        <dbReference type="SAM" id="Phobius"/>
    </source>
</evidence>
<feature type="transmembrane region" description="Helical" evidence="7">
    <location>
        <begin position="309"/>
        <end position="329"/>
    </location>
</feature>
<dbReference type="SUPFAM" id="SSF49879">
    <property type="entry name" value="SMAD/FHA domain"/>
    <property type="match status" value="1"/>
</dbReference>
<dbReference type="InterPro" id="IPR008984">
    <property type="entry name" value="SMAD_FHA_dom_sf"/>
</dbReference>
<dbReference type="InterPro" id="IPR000719">
    <property type="entry name" value="Prot_kinase_dom"/>
</dbReference>
<dbReference type="Pfam" id="PF00069">
    <property type="entry name" value="Pkinase"/>
    <property type="match status" value="1"/>
</dbReference>
<dbReference type="EMBL" id="CYKH01001400">
    <property type="protein sequence ID" value="CUG86868.1"/>
    <property type="molecule type" value="Genomic_DNA"/>
</dbReference>
<dbReference type="SMART" id="SM00240">
    <property type="entry name" value="FHA"/>
    <property type="match status" value="1"/>
</dbReference>
<evidence type="ECO:0000256" key="2">
    <source>
        <dbReference type="ARBA" id="ARBA00022741"/>
    </source>
</evidence>
<feature type="compositionally biased region" description="Polar residues" evidence="6">
    <location>
        <begin position="823"/>
        <end position="838"/>
    </location>
</feature>
<dbReference type="InterPro" id="IPR017441">
    <property type="entry name" value="Protein_kinase_ATP_BS"/>
</dbReference>
<sequence>MASSIRSLIADVSVTCQLAVVIMRYTSFATLLRLRTYELKKGLQYDARNEVDEHQAVAGSDGSSHQAAIEDSDKSFLAALWPSEVLGKACELDSTTSWAHSTTSIVSVGVWTVLSCFLPFSANPLHIAIVLLVLFAFAWVALLASSPVRALLQRMCDSAAPPSPNSSVRIESDSSTSSNTRRCFHFVLKQFLCGRVQGAVLLFCVGLLVSLQGQYILRYAAPSGSNIVDTGVGVSVYDGTHKVTSAYGLDRSLISLDKIAFQIGILQLLFSSVFRLPILWVLICSVIHMIVLLCQIPTSSTSLFNRREIGGVLFSALITWFVLPVWLTVSIAARFRLSTKAEAEAAVAWSLDTPQDNKRMIYGVSSQDSSSGNILPTSSANAGLPSATKASAGDDDIVPTGAPLGGLLASSQNQLVNSSGHRRSSGVRLPHKCIHSGGLANDDKGTLAMPSIVLDMNGVIVDASTSFCRMCHVEDVSLLLHRSLESVLEWFDVDEVGAVVQTLRDAARAEPLRAVAATQIDLCMKFGGISLESRWPKRVLIRGYGTATVAVETGEFSPAENEETFTPSKSQTLNSAEGCFAVVMDVARVRVGRPGSAVDSPQPSAIDRVVLRQPMLHAALDILPLSAMLFQRNTGSILLWNKALQRMTNLTPFDMLGANAYRETLGTEEAPYLLPIPHEGQPLFPHYGECKVLLADVGAAKTISFALYEWPSHSQCDVLLCLFDRAVQHVGRWHHASTNSGTLGQSLNYRSRMEQYSQHVLQSLLRNVTEFTRAASQPSQQQQQQMGAGPKQQQLHLERLEAFADSMIQLTKTLAKSQLPEKNASQGTRTPIEGTTRSETPIQTFVGIGGDIGHSLPLLAPMPLPPPIPTGAWGKLVSQDPSQCDGCIFVTPLGKEFTFGRSAKCTLIIADTFVSSVQFSIVRSQSVKGPQVTLFDHSVNGTYVNVKKVGKGRTCPLRHNDLITFRLSSSRFFLGFVFQLIEAEGRVGGGVPGANSSGTTRSSSAERKVADSNNSRATSQHHFSVPHSKISQAGDVTPSAASISTAPASIPLRRKRHDPHAAPIEWKIGEELLGKGGNAEVFLGINLTNGKLIAVKRVPLPRDSNSMQYRQYQSLQEEISMLTNAEHPNIVHYYGCSQSATHLNILLEFVPGGSLRHLLDNFGALGDGVIFSYLDQALRGLAYLHSRDIVHSDVKSANILVTDKGKVKLTDFGTARLLTHAQNTIPASVQSEALDAVPNVNDKSGNSGASGGSSGNKNTVVGTLLWMAPELVRGQSKPSKASDVWSLGCTIVEMITAEFPWNEYDFETEEQIANLLTHTLEPPEVADTKNRLIADIARKCLQLDPTKRPTCQELLQMLADQRNAETTEDPGLDTSDGMARETVSFSESHNDFPKFSSGQQFQSPLDPSTSQGGSTTANSAEWEFQEVVEQLDAAQRLVHRD</sequence>
<evidence type="ECO:0000256" key="3">
    <source>
        <dbReference type="ARBA" id="ARBA00022777"/>
    </source>
</evidence>
<keyword evidence="7" id="KW-0812">Transmembrane</keyword>